<dbReference type="RefSeq" id="WP_148454983.1">
    <property type="nucleotide sequence ID" value="NZ_VSDO01000004.1"/>
</dbReference>
<name>A0A5D0CN10_9BACL</name>
<dbReference type="Proteomes" id="UP000325218">
    <property type="component" value="Unassembled WGS sequence"/>
</dbReference>
<protein>
    <recommendedName>
        <fullName evidence="5">SHOCT domain-containing protein</fullName>
    </recommendedName>
</protein>
<feature type="compositionally biased region" description="Low complexity" evidence="1">
    <location>
        <begin position="266"/>
        <end position="275"/>
    </location>
</feature>
<proteinExistence type="predicted"/>
<keyword evidence="4" id="KW-1185">Reference proteome</keyword>
<dbReference type="EMBL" id="VSDO01000004">
    <property type="protein sequence ID" value="TYA11296.1"/>
    <property type="molecule type" value="Genomic_DNA"/>
</dbReference>
<accession>A0A5D0CN10</accession>
<sequence>MNKKLLAAGALALTMTLGGGAALAGQANAAAADTAGGTQQSFTSTDTSAKGTMKKRGGAQKLDHAAIASLLGMTEEELRTAQREGKTLATLAGEQSIVVQSVIDLVSEQLTANLDAKLAEGRLTQDEYSMEKAEVSTKAAELVNRVPGGKGGFGGRGGTHLDKEGIASLLGVTADELKTGLRAGKSLATLADENGVSQQSVVDLVTSELTAALDKRLADGKITQTEYDSRKAGLADQALEIVNGTQPDKGGRQGHESQPNPDEAQTEAQAQTTES</sequence>
<evidence type="ECO:0000256" key="1">
    <source>
        <dbReference type="SAM" id="MobiDB-lite"/>
    </source>
</evidence>
<feature type="signal peptide" evidence="2">
    <location>
        <begin position="1"/>
        <end position="24"/>
    </location>
</feature>
<dbReference type="OrthoDB" id="2376193at2"/>
<organism evidence="3 4">
    <name type="scientific">Paenibacillus faecis</name>
    <dbReference type="NCBI Taxonomy" id="862114"/>
    <lineage>
        <taxon>Bacteria</taxon>
        <taxon>Bacillati</taxon>
        <taxon>Bacillota</taxon>
        <taxon>Bacilli</taxon>
        <taxon>Bacillales</taxon>
        <taxon>Paenibacillaceae</taxon>
        <taxon>Paenibacillus</taxon>
    </lineage>
</organism>
<gene>
    <name evidence="3" type="ORF">FRY98_19225</name>
</gene>
<feature type="region of interest" description="Disordered" evidence="1">
    <location>
        <begin position="240"/>
        <end position="275"/>
    </location>
</feature>
<comment type="caution">
    <text evidence="3">The sequence shown here is derived from an EMBL/GenBank/DDBJ whole genome shotgun (WGS) entry which is preliminary data.</text>
</comment>
<reference evidence="3 4" key="1">
    <citation type="submission" date="2019-08" db="EMBL/GenBank/DDBJ databases">
        <title>Genome sequencing of Paenibacillus faecis DSM 23593(T).</title>
        <authorList>
            <person name="Kook J.-K."/>
            <person name="Park S.-N."/>
            <person name="Lim Y.K."/>
        </authorList>
    </citation>
    <scope>NUCLEOTIDE SEQUENCE [LARGE SCALE GENOMIC DNA]</scope>
    <source>
        <strain evidence="3 4">DSM 23593</strain>
    </source>
</reference>
<evidence type="ECO:0008006" key="5">
    <source>
        <dbReference type="Google" id="ProtNLM"/>
    </source>
</evidence>
<feature type="region of interest" description="Disordered" evidence="1">
    <location>
        <begin position="34"/>
        <end position="57"/>
    </location>
</feature>
<feature type="chain" id="PRO_5038360209" description="SHOCT domain-containing protein" evidence="2">
    <location>
        <begin position="25"/>
        <end position="275"/>
    </location>
</feature>
<evidence type="ECO:0000256" key="2">
    <source>
        <dbReference type="SAM" id="SignalP"/>
    </source>
</evidence>
<dbReference type="AlphaFoldDB" id="A0A5D0CN10"/>
<keyword evidence="2" id="KW-0732">Signal</keyword>
<evidence type="ECO:0000313" key="3">
    <source>
        <dbReference type="EMBL" id="TYA11296.1"/>
    </source>
</evidence>
<feature type="compositionally biased region" description="Polar residues" evidence="1">
    <location>
        <begin position="39"/>
        <end position="50"/>
    </location>
</feature>
<evidence type="ECO:0000313" key="4">
    <source>
        <dbReference type="Proteomes" id="UP000325218"/>
    </source>
</evidence>